<feature type="transmembrane region" description="Helical" evidence="8">
    <location>
        <begin position="220"/>
        <end position="242"/>
    </location>
</feature>
<dbReference type="Pfam" id="PF03547">
    <property type="entry name" value="Mem_trans"/>
    <property type="match status" value="2"/>
</dbReference>
<feature type="transmembrane region" description="Helical" evidence="8">
    <location>
        <begin position="12"/>
        <end position="31"/>
    </location>
</feature>
<evidence type="ECO:0000313" key="12">
    <source>
        <dbReference type="Proteomes" id="UP000358366"/>
    </source>
</evidence>
<feature type="transmembrane region" description="Helical" evidence="8">
    <location>
        <begin position="37"/>
        <end position="55"/>
    </location>
</feature>
<proteinExistence type="inferred from homology"/>
<reference evidence="9 11" key="1">
    <citation type="submission" date="2018-08" db="EMBL/GenBank/DDBJ databases">
        <title>A genome reference for cultivated species of the human gut microbiota.</title>
        <authorList>
            <person name="Zou Y."/>
            <person name="Xue W."/>
            <person name="Luo G."/>
        </authorList>
    </citation>
    <scope>NUCLEOTIDE SEQUENCE [LARGE SCALE GENOMIC DNA]</scope>
    <source>
        <strain evidence="9 11">TF09-3</strain>
    </source>
</reference>
<dbReference type="EMBL" id="CABHNI010000028">
    <property type="protein sequence ID" value="VUX08471.1"/>
    <property type="molecule type" value="Genomic_DNA"/>
</dbReference>
<gene>
    <name evidence="10" type="ORF">DFSSTS7063_01626</name>
    <name evidence="9" type="ORF">DXC93_09625</name>
</gene>
<keyword evidence="6 8" id="KW-1133">Transmembrane helix</keyword>
<dbReference type="GO" id="GO:0055085">
    <property type="term" value="P:transmembrane transport"/>
    <property type="evidence" value="ECO:0007669"/>
    <property type="project" value="InterPro"/>
</dbReference>
<keyword evidence="5 8" id="KW-0812">Transmembrane</keyword>
<evidence type="ECO:0000313" key="9">
    <source>
        <dbReference type="EMBL" id="RGK82228.1"/>
    </source>
</evidence>
<evidence type="ECO:0000256" key="8">
    <source>
        <dbReference type="SAM" id="Phobius"/>
    </source>
</evidence>
<evidence type="ECO:0000256" key="6">
    <source>
        <dbReference type="ARBA" id="ARBA00022989"/>
    </source>
</evidence>
<feature type="transmembrane region" description="Helical" evidence="8">
    <location>
        <begin position="157"/>
        <end position="177"/>
    </location>
</feature>
<evidence type="ECO:0000313" key="11">
    <source>
        <dbReference type="Proteomes" id="UP000261324"/>
    </source>
</evidence>
<organism evidence="9 11">
    <name type="scientific">Dorea formicigenerans</name>
    <dbReference type="NCBI Taxonomy" id="39486"/>
    <lineage>
        <taxon>Bacteria</taxon>
        <taxon>Bacillati</taxon>
        <taxon>Bacillota</taxon>
        <taxon>Clostridia</taxon>
        <taxon>Lachnospirales</taxon>
        <taxon>Lachnospiraceae</taxon>
        <taxon>Dorea</taxon>
    </lineage>
</organism>
<evidence type="ECO:0000256" key="3">
    <source>
        <dbReference type="ARBA" id="ARBA00022448"/>
    </source>
</evidence>
<dbReference type="Proteomes" id="UP000261324">
    <property type="component" value="Unassembled WGS sequence"/>
</dbReference>
<dbReference type="InterPro" id="IPR038770">
    <property type="entry name" value="Na+/solute_symporter_sf"/>
</dbReference>
<sequence>MQISVLLAEQIAELFLMILMGYVIVKLGLVTDDDSKILSKIVLYIVIPCVMINAFQIDYTPDKVQGMFLALVASVVLQVLLLIAVWIMGKTFHLDEVEVASIYYSNSGNLIVPIVTYVLGDEWVVYGCVFMAVQLIFMWTHGKYIISSGDRIDWRKIVLNINMIAIFIGAVLFLLKIHLPVIVDDTLRAVGSTIGPVSMIVTGMLIAGMNLRDIFTNRRVYAVTFLRLLLVPVLALIILKISGLVTWHPQGEKILLVIFLAVITPSASTITQMCQVYGGNSKYSSAINVMTTLLAIVTMPIMVLLYEKII</sequence>
<dbReference type="Proteomes" id="UP000358366">
    <property type="component" value="Unassembled WGS sequence"/>
</dbReference>
<evidence type="ECO:0000256" key="5">
    <source>
        <dbReference type="ARBA" id="ARBA00022692"/>
    </source>
</evidence>
<dbReference type="PANTHER" id="PTHR36838:SF1">
    <property type="entry name" value="SLR1864 PROTEIN"/>
    <property type="match status" value="1"/>
</dbReference>
<comment type="subcellular location">
    <subcellularLocation>
        <location evidence="1">Cell membrane</location>
        <topology evidence="1">Multi-pass membrane protein</topology>
    </subcellularLocation>
</comment>
<dbReference type="Gene3D" id="1.20.1530.20">
    <property type="match status" value="1"/>
</dbReference>
<feature type="transmembrane region" description="Helical" evidence="8">
    <location>
        <begin position="286"/>
        <end position="306"/>
    </location>
</feature>
<evidence type="ECO:0000256" key="2">
    <source>
        <dbReference type="ARBA" id="ARBA00010145"/>
    </source>
</evidence>
<name>A0A3E4PQL5_9FIRM</name>
<keyword evidence="4" id="KW-1003">Cell membrane</keyword>
<dbReference type="EMBL" id="QSRA01000012">
    <property type="protein sequence ID" value="RGK82228.1"/>
    <property type="molecule type" value="Genomic_DNA"/>
</dbReference>
<keyword evidence="7 8" id="KW-0472">Membrane</keyword>
<dbReference type="RefSeq" id="WP_117660185.1">
    <property type="nucleotide sequence ID" value="NZ_CABHNI010000028.1"/>
</dbReference>
<dbReference type="AlphaFoldDB" id="A0A3E4PQL5"/>
<evidence type="ECO:0000256" key="4">
    <source>
        <dbReference type="ARBA" id="ARBA00022475"/>
    </source>
</evidence>
<feature type="transmembrane region" description="Helical" evidence="8">
    <location>
        <begin position="189"/>
        <end position="208"/>
    </location>
</feature>
<evidence type="ECO:0000256" key="7">
    <source>
        <dbReference type="ARBA" id="ARBA00023136"/>
    </source>
</evidence>
<accession>A0A3E4PQL5</accession>
<reference evidence="10 12" key="2">
    <citation type="submission" date="2019-07" db="EMBL/GenBank/DDBJ databases">
        <authorList>
            <person name="Hibberd C M."/>
            <person name="Gehrig L. J."/>
            <person name="Chang H.-W."/>
            <person name="Venkatesh S."/>
        </authorList>
    </citation>
    <scope>NUCLEOTIDE SEQUENCE [LARGE SCALE GENOMIC DNA]</scope>
    <source>
        <strain evidence="10">Dorea_formicigenerans_SSTS_Bg7063</strain>
    </source>
</reference>
<keyword evidence="3" id="KW-0813">Transport</keyword>
<feature type="transmembrane region" description="Helical" evidence="8">
    <location>
        <begin position="254"/>
        <end position="274"/>
    </location>
</feature>
<evidence type="ECO:0000256" key="1">
    <source>
        <dbReference type="ARBA" id="ARBA00004651"/>
    </source>
</evidence>
<dbReference type="PANTHER" id="PTHR36838">
    <property type="entry name" value="AUXIN EFFLUX CARRIER FAMILY PROTEIN"/>
    <property type="match status" value="1"/>
</dbReference>
<dbReference type="GO" id="GO:0005886">
    <property type="term" value="C:plasma membrane"/>
    <property type="evidence" value="ECO:0007669"/>
    <property type="project" value="UniProtKB-SubCell"/>
</dbReference>
<evidence type="ECO:0000313" key="10">
    <source>
        <dbReference type="EMBL" id="VUX08471.1"/>
    </source>
</evidence>
<dbReference type="InterPro" id="IPR004776">
    <property type="entry name" value="Mem_transp_PIN-like"/>
</dbReference>
<protein>
    <submittedName>
        <fullName evidence="9">AEC family transporter</fullName>
    </submittedName>
    <submittedName>
        <fullName evidence="10">Membrane transport protein</fullName>
    </submittedName>
</protein>
<feature type="transmembrane region" description="Helical" evidence="8">
    <location>
        <begin position="123"/>
        <end position="145"/>
    </location>
</feature>
<feature type="transmembrane region" description="Helical" evidence="8">
    <location>
        <begin position="67"/>
        <end position="88"/>
    </location>
</feature>
<comment type="similarity">
    <text evidence="2">Belongs to the auxin efflux carrier (TC 2.A.69) family.</text>
</comment>